<dbReference type="EMBL" id="RZYA01000002">
    <property type="protein sequence ID" value="RVU28080.1"/>
    <property type="molecule type" value="Genomic_DNA"/>
</dbReference>
<dbReference type="RefSeq" id="WP_127827235.1">
    <property type="nucleotide sequence ID" value="NZ_RZYA01000002.1"/>
</dbReference>
<reference evidence="1 2" key="1">
    <citation type="submission" date="2019-01" db="EMBL/GenBank/DDBJ databases">
        <title>Genome sequences of Streptomyces and Rhizobium isolates collected from root and soil.</title>
        <authorList>
            <person name="Chhettri S."/>
            <person name="Sevigny J.L."/>
            <person name="Sen A."/>
            <person name="Ennis N."/>
            <person name="Tisa L."/>
        </authorList>
    </citation>
    <scope>NUCLEOTIDE SEQUENCE [LARGE SCALE GENOMIC DNA]</scope>
    <source>
        <strain evidence="1 2">San01</strain>
    </source>
</reference>
<comment type="caution">
    <text evidence="1">The sequence shown here is derived from an EMBL/GenBank/DDBJ whole genome shotgun (WGS) entry which is preliminary data.</text>
</comment>
<dbReference type="Proteomes" id="UP000283128">
    <property type="component" value="Unassembled WGS sequence"/>
</dbReference>
<proteinExistence type="predicted"/>
<accession>A0A3S2W0G9</accession>
<protein>
    <submittedName>
        <fullName evidence="1">SMI1/KNR4 family protein</fullName>
    </submittedName>
</protein>
<keyword evidence="2" id="KW-1185">Reference proteome</keyword>
<dbReference type="OrthoDB" id="5572373at2"/>
<name>A0A3S2W0G9_9ACTN</name>
<sequence>MDAHVVPEQAATLRLVDPHAALSALEAAVPGLAALRRIEPARIDWAAVEAALGTALPADFKLFGEVYPPLLFGDFMSIQAPTPGREEAWAKATLEEREDVEDLLDIEGLSDVLPVYPDPGGLLGWGGSHDGDTFLWTTAGDSPEEWMVTVASHNGDWWHYPAGAVQFTADLISGAVEPWGLPSVRPEVVTAGD</sequence>
<organism evidence="1 2">
    <name type="scientific">Streptomyces antnestii</name>
    <dbReference type="NCBI Taxonomy" id="2494256"/>
    <lineage>
        <taxon>Bacteria</taxon>
        <taxon>Bacillati</taxon>
        <taxon>Actinomycetota</taxon>
        <taxon>Actinomycetes</taxon>
        <taxon>Kitasatosporales</taxon>
        <taxon>Streptomycetaceae</taxon>
        <taxon>Streptomyces</taxon>
    </lineage>
</organism>
<gene>
    <name evidence="1" type="ORF">EOT10_07415</name>
</gene>
<evidence type="ECO:0000313" key="1">
    <source>
        <dbReference type="EMBL" id="RVU28080.1"/>
    </source>
</evidence>
<evidence type="ECO:0000313" key="2">
    <source>
        <dbReference type="Proteomes" id="UP000283128"/>
    </source>
</evidence>
<dbReference type="AlphaFoldDB" id="A0A3S2W0G9"/>